<evidence type="ECO:0000259" key="10">
    <source>
        <dbReference type="PROSITE" id="PS51165"/>
    </source>
</evidence>
<dbReference type="NCBIfam" id="TIGR00342">
    <property type="entry name" value="tRNA uracil 4-sulfurtransferase ThiI"/>
    <property type="match status" value="1"/>
</dbReference>
<dbReference type="Pfam" id="PF22025">
    <property type="entry name" value="ThiI_fer"/>
    <property type="match status" value="1"/>
</dbReference>
<dbReference type="EMBL" id="DRXG01000120">
    <property type="protein sequence ID" value="HHN52743.1"/>
    <property type="molecule type" value="Genomic_DNA"/>
</dbReference>
<feature type="domain" description="THUMP" evidence="10">
    <location>
        <begin position="57"/>
        <end position="157"/>
    </location>
</feature>
<dbReference type="CDD" id="cd11716">
    <property type="entry name" value="THUMP_ThiI"/>
    <property type="match status" value="1"/>
</dbReference>
<dbReference type="InterPro" id="IPR054173">
    <property type="entry name" value="ThiI_fer"/>
</dbReference>
<evidence type="ECO:0000256" key="3">
    <source>
        <dbReference type="ARBA" id="ARBA00022555"/>
    </source>
</evidence>
<keyword evidence="2 9" id="KW-0963">Cytoplasm</keyword>
<dbReference type="GO" id="GO:0009228">
    <property type="term" value="P:thiamine biosynthetic process"/>
    <property type="evidence" value="ECO:0007669"/>
    <property type="project" value="UniProtKB-KW"/>
</dbReference>
<dbReference type="GO" id="GO:0005829">
    <property type="term" value="C:cytosol"/>
    <property type="evidence" value="ECO:0007669"/>
    <property type="project" value="TreeGrafter"/>
</dbReference>
<dbReference type="Gene3D" id="3.40.50.620">
    <property type="entry name" value="HUPs"/>
    <property type="match status" value="1"/>
</dbReference>
<accession>A0A7C4I013</accession>
<comment type="caution">
    <text evidence="9">Lacks conserved residue(s) required for the propagation of feature annotation.</text>
</comment>
<dbReference type="InterPro" id="IPR049962">
    <property type="entry name" value="THUMP_ThiI"/>
</dbReference>
<comment type="similarity">
    <text evidence="9">Belongs to the ThiI family.</text>
</comment>
<organism evidence="12">
    <name type="scientific">Caldiarchaeum subterraneum</name>
    <dbReference type="NCBI Taxonomy" id="311458"/>
    <lineage>
        <taxon>Archaea</taxon>
        <taxon>Nitrososphaerota</taxon>
        <taxon>Candidatus Caldarchaeales</taxon>
        <taxon>Candidatus Caldarchaeaceae</taxon>
        <taxon>Candidatus Caldarchaeum</taxon>
    </lineage>
</organism>
<protein>
    <recommendedName>
        <fullName evidence="9">Probable tRNA sulfurtransferase</fullName>
        <ecNumber evidence="9">2.8.1.4</ecNumber>
    </recommendedName>
    <alternativeName>
        <fullName evidence="9">Sulfur carrier protein ThiS sulfurtransferase</fullName>
    </alternativeName>
    <alternativeName>
        <fullName evidence="9">Thiamine biosynthesis protein ThiI</fullName>
    </alternativeName>
    <alternativeName>
        <fullName evidence="9">tRNA 4-thiouridine synthase</fullName>
    </alternativeName>
</protein>
<dbReference type="SUPFAM" id="SSF143437">
    <property type="entry name" value="THUMP domain-like"/>
    <property type="match status" value="1"/>
</dbReference>
<keyword evidence="7 9" id="KW-0694">RNA-binding</keyword>
<dbReference type="GO" id="GO:0000049">
    <property type="term" value="F:tRNA binding"/>
    <property type="evidence" value="ECO:0007669"/>
    <property type="project" value="UniProtKB-UniRule"/>
</dbReference>
<dbReference type="InterPro" id="IPR004114">
    <property type="entry name" value="THUMP_dom"/>
</dbReference>
<keyword evidence="4 9" id="KW-0808">Transferase</keyword>
<dbReference type="SUPFAM" id="SSF52402">
    <property type="entry name" value="Adenine nucleotide alpha hydrolases-like"/>
    <property type="match status" value="1"/>
</dbReference>
<feature type="binding site" evidence="9">
    <location>
        <position position="278"/>
    </location>
    <ligand>
        <name>ATP</name>
        <dbReference type="ChEBI" id="CHEBI:30616"/>
    </ligand>
</feature>
<comment type="function">
    <text evidence="9">Catalyzes the ATP-dependent transfer of a sulfur to tRNA to produce 4-thiouridine in position 8 of tRNAs, which functions as a near-UV photosensor. Also catalyzes the transfer of sulfur to the sulfur carrier protein ThiS, forming ThiS-thiocarboxylate. This is a step in the synthesis of thiazole, in the thiamine biosynthesis pathway. The sulfur is donated as persulfide by IscS.</text>
</comment>
<keyword evidence="5 9" id="KW-0547">Nucleotide-binding</keyword>
<dbReference type="Gene3D" id="3.30.2130.30">
    <property type="match status" value="1"/>
</dbReference>
<evidence type="ECO:0000256" key="9">
    <source>
        <dbReference type="HAMAP-Rule" id="MF_00021"/>
    </source>
</evidence>
<dbReference type="InterPro" id="IPR049961">
    <property type="entry name" value="ThiI_N"/>
</dbReference>
<dbReference type="PANTHER" id="PTHR43209:SF1">
    <property type="entry name" value="TRNA SULFURTRANSFERASE"/>
    <property type="match status" value="1"/>
</dbReference>
<evidence type="ECO:0000313" key="12">
    <source>
        <dbReference type="EMBL" id="HGN89550.1"/>
    </source>
</evidence>
<dbReference type="EMBL" id="DTAD01000005">
    <property type="protein sequence ID" value="HGN89550.1"/>
    <property type="molecule type" value="Genomic_DNA"/>
</dbReference>
<name>A0A7C4I013_CALS0</name>
<evidence type="ECO:0000256" key="8">
    <source>
        <dbReference type="ARBA" id="ARBA00022977"/>
    </source>
</evidence>
<dbReference type="InterPro" id="IPR003720">
    <property type="entry name" value="tRNA_STrfase"/>
</dbReference>
<dbReference type="GO" id="GO:0004810">
    <property type="term" value="F:CCA tRNA nucleotidyltransferase activity"/>
    <property type="evidence" value="ECO:0007669"/>
    <property type="project" value="InterPro"/>
</dbReference>
<reference evidence="12" key="1">
    <citation type="journal article" date="2020" name="mSystems">
        <title>Genome- and Community-Level Interaction Insights into Carbon Utilization and Element Cycling Functions of Hydrothermarchaeota in Hydrothermal Sediment.</title>
        <authorList>
            <person name="Zhou Z."/>
            <person name="Liu Y."/>
            <person name="Xu W."/>
            <person name="Pan J."/>
            <person name="Luo Z.H."/>
            <person name="Li M."/>
        </authorList>
    </citation>
    <scope>NUCLEOTIDE SEQUENCE [LARGE SCALE GENOMIC DNA]</scope>
    <source>
        <strain evidence="13">SpSt-1073</strain>
        <strain evidence="12">SpSt-613</strain>
        <strain evidence="11">SpSt-669</strain>
    </source>
</reference>
<evidence type="ECO:0000313" key="11">
    <source>
        <dbReference type="EMBL" id="HGL41534.1"/>
    </source>
</evidence>
<keyword evidence="8 9" id="KW-0784">Thiamine biosynthesis</keyword>
<keyword evidence="6 9" id="KW-0067">ATP-binding</keyword>
<dbReference type="GO" id="GO:0002937">
    <property type="term" value="P:tRNA 4-thiouridine biosynthesis"/>
    <property type="evidence" value="ECO:0007669"/>
    <property type="project" value="TreeGrafter"/>
</dbReference>
<comment type="catalytic activity">
    <reaction evidence="9">
        <text>[ThiI sulfur-carrier protein]-S-sulfanyl-L-cysteine + a uridine in tRNA + 2 reduced [2Fe-2S]-[ferredoxin] + ATP + H(+) = [ThiI sulfur-carrier protein]-L-cysteine + a 4-thiouridine in tRNA + 2 oxidized [2Fe-2S]-[ferredoxin] + AMP + diphosphate</text>
        <dbReference type="Rhea" id="RHEA:24176"/>
        <dbReference type="Rhea" id="RHEA-COMP:10000"/>
        <dbReference type="Rhea" id="RHEA-COMP:10001"/>
        <dbReference type="Rhea" id="RHEA-COMP:13337"/>
        <dbReference type="Rhea" id="RHEA-COMP:13338"/>
        <dbReference type="Rhea" id="RHEA-COMP:13339"/>
        <dbReference type="Rhea" id="RHEA-COMP:13340"/>
        <dbReference type="ChEBI" id="CHEBI:15378"/>
        <dbReference type="ChEBI" id="CHEBI:29950"/>
        <dbReference type="ChEBI" id="CHEBI:30616"/>
        <dbReference type="ChEBI" id="CHEBI:33019"/>
        <dbReference type="ChEBI" id="CHEBI:33737"/>
        <dbReference type="ChEBI" id="CHEBI:33738"/>
        <dbReference type="ChEBI" id="CHEBI:61963"/>
        <dbReference type="ChEBI" id="CHEBI:65315"/>
        <dbReference type="ChEBI" id="CHEBI:136798"/>
        <dbReference type="ChEBI" id="CHEBI:456215"/>
        <dbReference type="EC" id="2.8.1.4"/>
    </reaction>
</comment>
<dbReference type="GO" id="GO:0005524">
    <property type="term" value="F:ATP binding"/>
    <property type="evidence" value="ECO:0007669"/>
    <property type="project" value="UniProtKB-UniRule"/>
</dbReference>
<evidence type="ECO:0000256" key="7">
    <source>
        <dbReference type="ARBA" id="ARBA00022884"/>
    </source>
</evidence>
<dbReference type="InterPro" id="IPR014729">
    <property type="entry name" value="Rossmann-like_a/b/a_fold"/>
</dbReference>
<comment type="catalytic activity">
    <reaction evidence="9">
        <text>[ThiS sulfur-carrier protein]-C-terminal Gly-Gly-AMP + S-sulfanyl-L-cysteinyl-[cysteine desulfurase] + AH2 = [ThiS sulfur-carrier protein]-C-terminal-Gly-aminoethanethioate + L-cysteinyl-[cysteine desulfurase] + A + AMP + 2 H(+)</text>
        <dbReference type="Rhea" id="RHEA:43340"/>
        <dbReference type="Rhea" id="RHEA-COMP:12157"/>
        <dbReference type="Rhea" id="RHEA-COMP:12158"/>
        <dbReference type="Rhea" id="RHEA-COMP:12910"/>
        <dbReference type="Rhea" id="RHEA-COMP:19908"/>
        <dbReference type="ChEBI" id="CHEBI:13193"/>
        <dbReference type="ChEBI" id="CHEBI:15378"/>
        <dbReference type="ChEBI" id="CHEBI:17499"/>
        <dbReference type="ChEBI" id="CHEBI:29950"/>
        <dbReference type="ChEBI" id="CHEBI:61963"/>
        <dbReference type="ChEBI" id="CHEBI:90618"/>
        <dbReference type="ChEBI" id="CHEBI:232372"/>
        <dbReference type="ChEBI" id="CHEBI:456215"/>
    </reaction>
</comment>
<dbReference type="GO" id="GO:0052837">
    <property type="term" value="P:thiazole biosynthetic process"/>
    <property type="evidence" value="ECO:0007669"/>
    <property type="project" value="TreeGrafter"/>
</dbReference>
<dbReference type="HAMAP" id="MF_00021">
    <property type="entry name" value="ThiI"/>
    <property type="match status" value="1"/>
</dbReference>
<dbReference type="AlphaFoldDB" id="A0A7C4I013"/>
<comment type="caution">
    <text evidence="12">The sequence shown here is derived from an EMBL/GenBank/DDBJ whole genome shotgun (WGS) entry which is preliminary data.</text>
</comment>
<dbReference type="InterPro" id="IPR050102">
    <property type="entry name" value="tRNA_sulfurtransferase_ThiI"/>
</dbReference>
<dbReference type="UniPathway" id="UPA00060"/>
<evidence type="ECO:0000256" key="5">
    <source>
        <dbReference type="ARBA" id="ARBA00022741"/>
    </source>
</evidence>
<evidence type="ECO:0000256" key="6">
    <source>
        <dbReference type="ARBA" id="ARBA00022840"/>
    </source>
</evidence>
<dbReference type="InterPro" id="IPR020536">
    <property type="entry name" value="ThiI_AANH"/>
</dbReference>
<comment type="subcellular location">
    <subcellularLocation>
        <location evidence="1 9">Cytoplasm</location>
    </subcellularLocation>
</comment>
<keyword evidence="3 9" id="KW-0820">tRNA-binding</keyword>
<dbReference type="PANTHER" id="PTHR43209">
    <property type="entry name" value="TRNA SULFURTRANSFERASE"/>
    <property type="match status" value="1"/>
</dbReference>
<dbReference type="GO" id="GO:0009229">
    <property type="term" value="P:thiamine diphosphate biosynthetic process"/>
    <property type="evidence" value="ECO:0007669"/>
    <property type="project" value="UniProtKB-UniRule"/>
</dbReference>
<dbReference type="Pfam" id="PF02568">
    <property type="entry name" value="ThiI"/>
    <property type="match status" value="1"/>
</dbReference>
<sequence>METAIVIHHSEIALKGRKRGYFERKLVDNIKYVLGRGTPVYRDENRLAIIPGDLVSEEVVEKLRKIFGVHSVGIGVRVEPTVDEIKNAVHYVVERERLESVWLEVKRSYKGHPFTSQELRRTLATSLAQRGLQVSKNSGQMMKVEVTEKNAYVYARIVKGFGGLPVDSSGRVLSLLSGGVDSAVASLLLMKRGCRVDFLHLHSYRTSDEAVNEKIGEVVEKLTEYNLKSTLYTASFTPFYKHIWDKKTRLEIVLFRRYLLTVAEEIALSRGYRALVLGDSLAQVASQTLPNIIALGQPRIPIFRPLIGMDKTEIIELAQKYGILETVSKPYKDCCSLIARHQATKADSRFVEREWQLFGLDAAVQKTLQEMEVYRCTLRTGLRKVSPQPVKDVVAEKP</sequence>
<evidence type="ECO:0000256" key="2">
    <source>
        <dbReference type="ARBA" id="ARBA00022490"/>
    </source>
</evidence>
<proteinExistence type="inferred from homology"/>
<feature type="binding site" evidence="9">
    <location>
        <begin position="175"/>
        <end position="176"/>
    </location>
    <ligand>
        <name>ATP</name>
        <dbReference type="ChEBI" id="CHEBI:30616"/>
    </ligand>
</feature>
<comment type="pathway">
    <text evidence="9">Cofactor biosynthesis; thiamine diphosphate biosynthesis.</text>
</comment>
<evidence type="ECO:0000256" key="1">
    <source>
        <dbReference type="ARBA" id="ARBA00004496"/>
    </source>
</evidence>
<feature type="binding site" evidence="9">
    <location>
        <position position="256"/>
    </location>
    <ligand>
        <name>ATP</name>
        <dbReference type="ChEBI" id="CHEBI:30616"/>
    </ligand>
</feature>
<dbReference type="GO" id="GO:0140741">
    <property type="term" value="F:tRNA-uracil-4 sulfurtransferase activity"/>
    <property type="evidence" value="ECO:0007669"/>
    <property type="project" value="UniProtKB-EC"/>
</dbReference>
<evidence type="ECO:0000313" key="13">
    <source>
        <dbReference type="EMBL" id="HHN52743.1"/>
    </source>
</evidence>
<evidence type="ECO:0000256" key="4">
    <source>
        <dbReference type="ARBA" id="ARBA00022679"/>
    </source>
</evidence>
<dbReference type="PROSITE" id="PS51165">
    <property type="entry name" value="THUMP"/>
    <property type="match status" value="1"/>
</dbReference>
<dbReference type="EC" id="2.8.1.4" evidence="9"/>
<dbReference type="EMBL" id="DTCM01000092">
    <property type="protein sequence ID" value="HGL41534.1"/>
    <property type="molecule type" value="Genomic_DNA"/>
</dbReference>
<gene>
    <name evidence="9 12" type="primary">thiI</name>
    <name evidence="13" type="ORF">ENM30_05465</name>
    <name evidence="12" type="ORF">ENT82_00255</name>
    <name evidence="11" type="ORF">ENU43_07740</name>
</gene>
<feature type="binding site" evidence="9">
    <location>
        <position position="287"/>
    </location>
    <ligand>
        <name>ATP</name>
        <dbReference type="ChEBI" id="CHEBI:30616"/>
    </ligand>
</feature>